<dbReference type="GO" id="GO:0046872">
    <property type="term" value="F:metal ion binding"/>
    <property type="evidence" value="ECO:0007669"/>
    <property type="project" value="UniProtKB-KW"/>
</dbReference>
<dbReference type="InterPro" id="IPR036264">
    <property type="entry name" value="Bact_exopeptidase_dim_dom"/>
</dbReference>
<organism evidence="7 8">
    <name type="scientific">Thalassobaculum fulvum</name>
    <dbReference type="NCBI Taxonomy" id="1633335"/>
    <lineage>
        <taxon>Bacteria</taxon>
        <taxon>Pseudomonadati</taxon>
        <taxon>Pseudomonadota</taxon>
        <taxon>Alphaproteobacteria</taxon>
        <taxon>Rhodospirillales</taxon>
        <taxon>Thalassobaculaceae</taxon>
        <taxon>Thalassobaculum</taxon>
    </lineage>
</organism>
<dbReference type="Proteomes" id="UP000630353">
    <property type="component" value="Unassembled WGS sequence"/>
</dbReference>
<dbReference type="PIRSF" id="PIRSF037238">
    <property type="entry name" value="Carboxypeptidase_G2"/>
    <property type="match status" value="1"/>
</dbReference>
<proteinExistence type="predicted"/>
<protein>
    <submittedName>
        <fullName evidence="7">Carboxypeptidase</fullName>
    </submittedName>
</protein>
<evidence type="ECO:0000256" key="1">
    <source>
        <dbReference type="ARBA" id="ARBA00001947"/>
    </source>
</evidence>
<keyword evidence="8" id="KW-1185">Reference proteome</keyword>
<feature type="active site" description="Proton acceptor" evidence="5">
    <location>
        <position position="142"/>
    </location>
</feature>
<dbReference type="SUPFAM" id="SSF53187">
    <property type="entry name" value="Zn-dependent exopeptidases"/>
    <property type="match status" value="1"/>
</dbReference>
<evidence type="ECO:0000259" key="6">
    <source>
        <dbReference type="Pfam" id="PF07687"/>
    </source>
</evidence>
<dbReference type="Pfam" id="PF01546">
    <property type="entry name" value="Peptidase_M20"/>
    <property type="match status" value="1"/>
</dbReference>
<dbReference type="RefSeq" id="WP_189988005.1">
    <property type="nucleotide sequence ID" value="NZ_BMZS01000002.1"/>
</dbReference>
<dbReference type="PROSITE" id="PS00758">
    <property type="entry name" value="ARGE_DAPE_CPG2_1"/>
    <property type="match status" value="1"/>
</dbReference>
<evidence type="ECO:0000313" key="8">
    <source>
        <dbReference type="Proteomes" id="UP000630353"/>
    </source>
</evidence>
<name>A0A919CNY0_9PROT</name>
<comment type="cofactor">
    <cofactor evidence="1">
        <name>Zn(2+)</name>
        <dbReference type="ChEBI" id="CHEBI:29105"/>
    </cofactor>
</comment>
<dbReference type="InterPro" id="IPR017150">
    <property type="entry name" value="Pept_M20_glutamate_carboxypep"/>
</dbReference>
<dbReference type="Pfam" id="PF07687">
    <property type="entry name" value="M20_dimer"/>
    <property type="match status" value="1"/>
</dbReference>
<reference evidence="7" key="2">
    <citation type="submission" date="2020-09" db="EMBL/GenBank/DDBJ databases">
        <authorList>
            <person name="Sun Q."/>
            <person name="Kim S."/>
        </authorList>
    </citation>
    <scope>NUCLEOTIDE SEQUENCE</scope>
    <source>
        <strain evidence="7">KCTC 42651</strain>
    </source>
</reference>
<dbReference type="CDD" id="cd03885">
    <property type="entry name" value="M20_CPDG2"/>
    <property type="match status" value="1"/>
</dbReference>
<dbReference type="InterPro" id="IPR001261">
    <property type="entry name" value="ArgE/DapE_CS"/>
</dbReference>
<evidence type="ECO:0000256" key="5">
    <source>
        <dbReference type="PIRSR" id="PIRSR037238-1"/>
    </source>
</evidence>
<keyword evidence="4" id="KW-0862">Zinc</keyword>
<reference evidence="7" key="1">
    <citation type="journal article" date="2014" name="Int. J. Syst. Evol. Microbiol.">
        <title>Complete genome sequence of Corynebacterium casei LMG S-19264T (=DSM 44701T), isolated from a smear-ripened cheese.</title>
        <authorList>
            <consortium name="US DOE Joint Genome Institute (JGI-PGF)"/>
            <person name="Walter F."/>
            <person name="Albersmeier A."/>
            <person name="Kalinowski J."/>
            <person name="Ruckert C."/>
        </authorList>
    </citation>
    <scope>NUCLEOTIDE SEQUENCE</scope>
    <source>
        <strain evidence="7">KCTC 42651</strain>
    </source>
</reference>
<dbReference type="InterPro" id="IPR011650">
    <property type="entry name" value="Peptidase_M20_dimer"/>
</dbReference>
<accession>A0A919CNY0</accession>
<dbReference type="InterPro" id="IPR002933">
    <property type="entry name" value="Peptidase_M20"/>
</dbReference>
<dbReference type="PANTHER" id="PTHR43808">
    <property type="entry name" value="ACETYLORNITHINE DEACETYLASE"/>
    <property type="match status" value="1"/>
</dbReference>
<evidence type="ECO:0000256" key="3">
    <source>
        <dbReference type="ARBA" id="ARBA00022801"/>
    </source>
</evidence>
<comment type="caution">
    <text evidence="7">The sequence shown here is derived from an EMBL/GenBank/DDBJ whole genome shotgun (WGS) entry which is preliminary data.</text>
</comment>
<evidence type="ECO:0000313" key="7">
    <source>
        <dbReference type="EMBL" id="GHD44463.1"/>
    </source>
</evidence>
<dbReference type="EMBL" id="BMZS01000002">
    <property type="protein sequence ID" value="GHD44463.1"/>
    <property type="molecule type" value="Genomic_DNA"/>
</dbReference>
<gene>
    <name evidence="7" type="ORF">GCM10017083_11900</name>
</gene>
<dbReference type="GO" id="GO:0004180">
    <property type="term" value="F:carboxypeptidase activity"/>
    <property type="evidence" value="ECO:0007669"/>
    <property type="project" value="UniProtKB-KW"/>
</dbReference>
<keyword evidence="7" id="KW-0645">Protease</keyword>
<dbReference type="NCBIfam" id="NF005678">
    <property type="entry name" value="PRK07473.1"/>
    <property type="match status" value="1"/>
</dbReference>
<feature type="domain" description="Peptidase M20 dimerisation" evidence="6">
    <location>
        <begin position="178"/>
        <end position="268"/>
    </location>
</feature>
<sequence>MRTLTTDALLDAVREWVEIESPTQDAAAVNRVADLAESQLKAIGAGIERIPGSDGFGDILIGRIPGETNGEGLLLLGHMDTVHPVGTMAGPLPWRVDGDRVYGPGIYDMKGGNVMALQALTHLHANGRRPRLPVTVMFIPDEEMGSPSSRARIEAEARRHRLALVVEPSGDGGRITVARHGIARYHLKTTGKPAHAGAYHWKGRSAIREMAHQVIAVEAMTDYDRNVTLNVGTIAGGRHENQVPIHCEAKVLAMVATAEDEADVRARLLALRPVDPDVVLEVTPGLFRPPYAKSPEIQALYDHACDLAREIGFEIPGERVAGGGSDGNFTGALGLPTLDGLGVVGDGPHTHQEHLLASCLVPRTKLLARLFETLE</sequence>
<keyword evidence="7" id="KW-0121">Carboxypeptidase</keyword>
<keyword evidence="2" id="KW-0479">Metal-binding</keyword>
<dbReference type="Gene3D" id="3.40.630.10">
    <property type="entry name" value="Zn peptidases"/>
    <property type="match status" value="1"/>
</dbReference>
<evidence type="ECO:0000256" key="2">
    <source>
        <dbReference type="ARBA" id="ARBA00022723"/>
    </source>
</evidence>
<keyword evidence="3" id="KW-0378">Hydrolase</keyword>
<dbReference type="PANTHER" id="PTHR43808:SF9">
    <property type="entry name" value="BLL0789 PROTEIN"/>
    <property type="match status" value="1"/>
</dbReference>
<evidence type="ECO:0000256" key="4">
    <source>
        <dbReference type="ARBA" id="ARBA00022833"/>
    </source>
</evidence>
<dbReference type="Gene3D" id="3.30.70.360">
    <property type="match status" value="1"/>
</dbReference>
<dbReference type="AlphaFoldDB" id="A0A919CNY0"/>
<dbReference type="SUPFAM" id="SSF55031">
    <property type="entry name" value="Bacterial exopeptidase dimerisation domain"/>
    <property type="match status" value="1"/>
</dbReference>
<dbReference type="InterPro" id="IPR050072">
    <property type="entry name" value="Peptidase_M20A"/>
</dbReference>
<feature type="active site" evidence="5">
    <location>
        <position position="80"/>
    </location>
</feature>